<dbReference type="InterPro" id="IPR011333">
    <property type="entry name" value="SKP1/BTB/POZ_sf"/>
</dbReference>
<dbReference type="Pfam" id="PF00651">
    <property type="entry name" value="BTB"/>
    <property type="match status" value="1"/>
</dbReference>
<dbReference type="Proteomes" id="UP000034841">
    <property type="component" value="Unassembled WGS sequence"/>
</dbReference>
<evidence type="ECO:0000259" key="2">
    <source>
        <dbReference type="PROSITE" id="PS50097"/>
    </source>
</evidence>
<comment type="caution">
    <text evidence="3">The sequence shown here is derived from an EMBL/GenBank/DDBJ whole genome shotgun (WGS) entry which is preliminary data.</text>
</comment>
<dbReference type="AlphaFoldDB" id="A0A0F8DCT9"/>
<dbReference type="PROSITE" id="PS50097">
    <property type="entry name" value="BTB"/>
    <property type="match status" value="1"/>
</dbReference>
<keyword evidence="4" id="KW-1185">Reference proteome</keyword>
<dbReference type="OrthoDB" id="45365at2759"/>
<evidence type="ECO:0000313" key="4">
    <source>
        <dbReference type="Proteomes" id="UP000034841"/>
    </source>
</evidence>
<feature type="region of interest" description="Disordered" evidence="1">
    <location>
        <begin position="1"/>
        <end position="88"/>
    </location>
</feature>
<organism evidence="3 4">
    <name type="scientific">Ceratocystis fimbriata f. sp. platani</name>
    <dbReference type="NCBI Taxonomy" id="88771"/>
    <lineage>
        <taxon>Eukaryota</taxon>
        <taxon>Fungi</taxon>
        <taxon>Dikarya</taxon>
        <taxon>Ascomycota</taxon>
        <taxon>Pezizomycotina</taxon>
        <taxon>Sordariomycetes</taxon>
        <taxon>Hypocreomycetidae</taxon>
        <taxon>Microascales</taxon>
        <taxon>Ceratocystidaceae</taxon>
        <taxon>Ceratocystis</taxon>
    </lineage>
</organism>
<feature type="compositionally biased region" description="Polar residues" evidence="1">
    <location>
        <begin position="214"/>
        <end position="226"/>
    </location>
</feature>
<feature type="compositionally biased region" description="Low complexity" evidence="1">
    <location>
        <begin position="69"/>
        <end position="79"/>
    </location>
</feature>
<accession>A0A0F8DCT9</accession>
<evidence type="ECO:0000313" key="3">
    <source>
        <dbReference type="EMBL" id="KKF93829.1"/>
    </source>
</evidence>
<evidence type="ECO:0000256" key="1">
    <source>
        <dbReference type="SAM" id="MobiDB-lite"/>
    </source>
</evidence>
<dbReference type="CDD" id="cd18186">
    <property type="entry name" value="BTB_POZ_ZBTB_KLHL-like"/>
    <property type="match status" value="1"/>
</dbReference>
<name>A0A0F8DCT9_CERFI</name>
<gene>
    <name evidence="3" type="ORF">CFO_g3823</name>
</gene>
<reference evidence="3 4" key="1">
    <citation type="submission" date="2015-04" db="EMBL/GenBank/DDBJ databases">
        <title>Genome sequence of Ceratocystis platani, a major pathogen of plane trees.</title>
        <authorList>
            <person name="Belbahri L."/>
        </authorList>
    </citation>
    <scope>NUCLEOTIDE SEQUENCE [LARGE SCALE GENOMIC DNA]</scope>
    <source>
        <strain evidence="3 4">CFO</strain>
    </source>
</reference>
<dbReference type="SUPFAM" id="SSF54695">
    <property type="entry name" value="POZ domain"/>
    <property type="match status" value="1"/>
</dbReference>
<feature type="region of interest" description="Disordered" evidence="1">
    <location>
        <begin position="187"/>
        <end position="226"/>
    </location>
</feature>
<dbReference type="Gene3D" id="3.30.710.10">
    <property type="entry name" value="Potassium Channel Kv1.1, Chain A"/>
    <property type="match status" value="1"/>
</dbReference>
<dbReference type="InterPro" id="IPR000210">
    <property type="entry name" value="BTB/POZ_dom"/>
</dbReference>
<feature type="compositionally biased region" description="Polar residues" evidence="1">
    <location>
        <begin position="189"/>
        <end position="198"/>
    </location>
</feature>
<proteinExistence type="predicted"/>
<dbReference type="PANTHER" id="PTHR47843:SF7">
    <property type="entry name" value="BTB DOMAIN-CONTAINING PROTEIN"/>
    <property type="match status" value="1"/>
</dbReference>
<sequence>MAIFKRSPRPHDQARVGKSVKPKRSVFGLGISRNPDPGGSHGKQAPSSKALLRFPSKKALPKAPPKVPPKTAKPSAAPPRNISTGRNHRRLSDEMELPLPSPSPIVTIVVGPEGRVFAAHEDVLCQSPFFAAACRSQILGSINKRIALPDEEPEIFSAVLEYLYKKDYYPRLIRNKVTDSWELEDSDMSEATQNTNPYASPASLGATSPKLRRNSNQSKRQSTSSMASSVEATIRLSSYTQPLLRDTAIYCSADIYGLEGLKKLALRKQGLQSGIDVATTLRSAQYAYTNTAETDSRLRAHYLALIIHCRDTFKRSGTMQADMEAGGSKLYFDLFVALCNHIDDLMEVARMKGSPGLKGV</sequence>
<dbReference type="EMBL" id="LBBL01000205">
    <property type="protein sequence ID" value="KKF93829.1"/>
    <property type="molecule type" value="Genomic_DNA"/>
</dbReference>
<protein>
    <recommendedName>
        <fullName evidence="2">BTB domain-containing protein</fullName>
    </recommendedName>
</protein>
<dbReference type="PANTHER" id="PTHR47843">
    <property type="entry name" value="BTB DOMAIN-CONTAINING PROTEIN-RELATED"/>
    <property type="match status" value="1"/>
</dbReference>
<feature type="domain" description="BTB" evidence="2">
    <location>
        <begin position="106"/>
        <end position="164"/>
    </location>
</feature>